<dbReference type="PROSITE" id="PS50005">
    <property type="entry name" value="TPR"/>
    <property type="match status" value="6"/>
</dbReference>
<dbReference type="InterPro" id="IPR003615">
    <property type="entry name" value="HNH_nuc"/>
</dbReference>
<dbReference type="Pfam" id="PF13181">
    <property type="entry name" value="TPR_8"/>
    <property type="match status" value="2"/>
</dbReference>
<evidence type="ECO:0000313" key="5">
    <source>
        <dbReference type="EMBL" id="MBD2778702.1"/>
    </source>
</evidence>
<feature type="repeat" description="TPR" evidence="3">
    <location>
        <begin position="102"/>
        <end position="135"/>
    </location>
</feature>
<evidence type="ECO:0000256" key="2">
    <source>
        <dbReference type="ARBA" id="ARBA00022803"/>
    </source>
</evidence>
<evidence type="ECO:0000313" key="6">
    <source>
        <dbReference type="Proteomes" id="UP000629098"/>
    </source>
</evidence>
<proteinExistence type="predicted"/>
<dbReference type="GO" id="GO:0009279">
    <property type="term" value="C:cell outer membrane"/>
    <property type="evidence" value="ECO:0007669"/>
    <property type="project" value="TreeGrafter"/>
</dbReference>
<dbReference type="Pfam" id="PF13431">
    <property type="entry name" value="TPR_17"/>
    <property type="match status" value="1"/>
</dbReference>
<dbReference type="SUPFAM" id="SSF48452">
    <property type="entry name" value="TPR-like"/>
    <property type="match status" value="2"/>
</dbReference>
<gene>
    <name evidence="5" type="ORF">ICL16_43325</name>
</gene>
<evidence type="ECO:0000256" key="1">
    <source>
        <dbReference type="ARBA" id="ARBA00022737"/>
    </source>
</evidence>
<reference evidence="5" key="1">
    <citation type="submission" date="2020-09" db="EMBL/GenBank/DDBJ databases">
        <title>Iningainema tapete sp. nov. (Scytonemataceae, Cyanobacteria) from greenhouses in central Florida (USA) produces two types of nodularin with biosynthetic potential for microcystin-LR and anabaenopeptins.</title>
        <authorList>
            <person name="Berthold D.E."/>
            <person name="Lefler F.W."/>
            <person name="Huang I.-S."/>
            <person name="Abdulla H."/>
            <person name="Zimba P.V."/>
            <person name="Laughinghouse H.D. IV."/>
        </authorList>
    </citation>
    <scope>NUCLEOTIDE SEQUENCE</scope>
    <source>
        <strain evidence="5">BLCCT55</strain>
    </source>
</reference>
<dbReference type="Proteomes" id="UP000629098">
    <property type="component" value="Unassembled WGS sequence"/>
</dbReference>
<evidence type="ECO:0000259" key="4">
    <source>
        <dbReference type="Pfam" id="PF13391"/>
    </source>
</evidence>
<dbReference type="Pfam" id="PF13414">
    <property type="entry name" value="TPR_11"/>
    <property type="match status" value="2"/>
</dbReference>
<dbReference type="EMBL" id="JACXAE010000133">
    <property type="protein sequence ID" value="MBD2778702.1"/>
    <property type="molecule type" value="Genomic_DNA"/>
</dbReference>
<dbReference type="InterPro" id="IPR011990">
    <property type="entry name" value="TPR-like_helical_dom_sf"/>
</dbReference>
<accession>A0A8J6XZ68</accession>
<dbReference type="PANTHER" id="PTHR44858">
    <property type="entry name" value="TETRATRICOPEPTIDE REPEAT PROTEIN 6"/>
    <property type="match status" value="1"/>
</dbReference>
<feature type="domain" description="HNH nuclease" evidence="4">
    <location>
        <begin position="453"/>
        <end position="502"/>
    </location>
</feature>
<feature type="repeat" description="TPR" evidence="3">
    <location>
        <begin position="136"/>
        <end position="169"/>
    </location>
</feature>
<sequence>MEDYNPEQSIDFNDELRRELANWNKAIRINPNDANTYKQRADVRSQLEDYQGAFEDYTQAIRINPNDASAYSMRSYERRNLGDYKGAIEDCTKAIDLNPNDAYEYNYRAELYYFQGEYKEALEDSDRAIQLNPHYPFAYYQRGLIRNELGDYEGAIEEYKQALQLNYEDFRFYGWRGQLAYLLYIDLGDARANLGDDQGAIEDYNKVFEIKCYLQIYDRVYNKRGNARYKLGDLEGAIEDYNQAIRFDSEDAAYYINRGNVYKDLKNYQKAVEDYNHAIKIVDNYPDVYEYRGIARYYLCDKTGAIEDLKKAAALYKEGGWIEYYQEALNLIQSLSVTSNANIEDIKEIPEAFNGRPTAVKTTYNYTPKQPILNTLLEDTYKENGQVISEKIDRTHLVEIKKLVGGQELIEADGFFTPKSIKQARERITVCIARRQGQPQFRQSLLEAYNYRCAITGYDAQEALEAAHIIPYIETENNHPSNGLLLRADIHTLFDLNLIAINPETMRVHLAPSLRRTSYGEMDGKSLQLPKISAYLPNKEALKSRCNQCEWYR</sequence>
<protein>
    <submittedName>
        <fullName evidence="5">Tetratricopeptide repeat protein</fullName>
    </submittedName>
</protein>
<organism evidence="5 6">
    <name type="scientific">Iningainema tapete BLCC-T55</name>
    <dbReference type="NCBI Taxonomy" id="2748662"/>
    <lineage>
        <taxon>Bacteria</taxon>
        <taxon>Bacillati</taxon>
        <taxon>Cyanobacteriota</taxon>
        <taxon>Cyanophyceae</taxon>
        <taxon>Nostocales</taxon>
        <taxon>Scytonemataceae</taxon>
        <taxon>Iningainema tapete</taxon>
    </lineage>
</organism>
<dbReference type="InterPro" id="IPR019734">
    <property type="entry name" value="TPR_rpt"/>
</dbReference>
<feature type="repeat" description="TPR" evidence="3">
    <location>
        <begin position="68"/>
        <end position="101"/>
    </location>
</feature>
<keyword evidence="1" id="KW-0677">Repeat</keyword>
<dbReference type="AlphaFoldDB" id="A0A8J6XZ68"/>
<dbReference type="PROSITE" id="PS50293">
    <property type="entry name" value="TPR_REGION"/>
    <property type="match status" value="1"/>
</dbReference>
<dbReference type="Gene3D" id="1.25.40.10">
    <property type="entry name" value="Tetratricopeptide repeat domain"/>
    <property type="match status" value="4"/>
</dbReference>
<dbReference type="GO" id="GO:0046813">
    <property type="term" value="P:receptor-mediated virion attachment to host cell"/>
    <property type="evidence" value="ECO:0007669"/>
    <property type="project" value="TreeGrafter"/>
</dbReference>
<comment type="caution">
    <text evidence="5">The sequence shown here is derived from an EMBL/GenBank/DDBJ whole genome shotgun (WGS) entry which is preliminary data.</text>
</comment>
<dbReference type="RefSeq" id="WP_190838714.1">
    <property type="nucleotide sequence ID" value="NZ_CAWPPI010000133.1"/>
</dbReference>
<dbReference type="Pfam" id="PF13391">
    <property type="entry name" value="HNH_2"/>
    <property type="match status" value="1"/>
</dbReference>
<keyword evidence="6" id="KW-1185">Reference proteome</keyword>
<dbReference type="PANTHER" id="PTHR44858:SF1">
    <property type="entry name" value="UDP-N-ACETYLGLUCOSAMINE--PEPTIDE N-ACETYLGLUCOSAMINYLTRANSFERASE SPINDLY-RELATED"/>
    <property type="match status" value="1"/>
</dbReference>
<feature type="repeat" description="TPR" evidence="3">
    <location>
        <begin position="34"/>
        <end position="67"/>
    </location>
</feature>
<name>A0A8J6XZ68_9CYAN</name>
<feature type="repeat" description="TPR" evidence="3">
    <location>
        <begin position="218"/>
        <end position="251"/>
    </location>
</feature>
<keyword evidence="2 3" id="KW-0802">TPR repeat</keyword>
<feature type="repeat" description="TPR" evidence="3">
    <location>
        <begin position="252"/>
        <end position="285"/>
    </location>
</feature>
<evidence type="ECO:0000256" key="3">
    <source>
        <dbReference type="PROSITE-ProRule" id="PRU00339"/>
    </source>
</evidence>
<dbReference type="SMART" id="SM00028">
    <property type="entry name" value="TPR"/>
    <property type="match status" value="8"/>
</dbReference>
<dbReference type="InterPro" id="IPR050498">
    <property type="entry name" value="Ycf3"/>
</dbReference>